<dbReference type="RefSeq" id="WP_136907727.1">
    <property type="nucleotide sequence ID" value="NZ_SUMD01000002.1"/>
</dbReference>
<reference evidence="2 3" key="1">
    <citation type="submission" date="2019-04" db="EMBL/GenBank/DDBJ databases">
        <title>Rhodococcus oryzae sp. nov., a novel actinomycete isolated from rhizosphere soil of rice (Oryza sativa L.).</title>
        <authorList>
            <person name="Li C."/>
        </authorList>
    </citation>
    <scope>NUCLEOTIDE SEQUENCE [LARGE SCALE GENOMIC DNA]</scope>
    <source>
        <strain evidence="2 3">NEAU-CX67</strain>
    </source>
</reference>
<feature type="signal peptide" evidence="1">
    <location>
        <begin position="1"/>
        <end position="27"/>
    </location>
</feature>
<name>A0ABY2RPI7_9NOCA</name>
<keyword evidence="1" id="KW-0732">Signal</keyword>
<evidence type="ECO:0000313" key="3">
    <source>
        <dbReference type="Proteomes" id="UP000305109"/>
    </source>
</evidence>
<evidence type="ECO:0000256" key="1">
    <source>
        <dbReference type="SAM" id="SignalP"/>
    </source>
</evidence>
<feature type="chain" id="PRO_5046799742" evidence="1">
    <location>
        <begin position="28"/>
        <end position="441"/>
    </location>
</feature>
<proteinExistence type="predicted"/>
<evidence type="ECO:0000313" key="2">
    <source>
        <dbReference type="EMBL" id="TJZ80260.1"/>
    </source>
</evidence>
<dbReference type="EMBL" id="SUMD01000002">
    <property type="protein sequence ID" value="TJZ80260.1"/>
    <property type="molecule type" value="Genomic_DNA"/>
</dbReference>
<organism evidence="2 3">
    <name type="scientific">Rhodococcus oryzae</name>
    <dbReference type="NCBI Taxonomy" id="2571143"/>
    <lineage>
        <taxon>Bacteria</taxon>
        <taxon>Bacillati</taxon>
        <taxon>Actinomycetota</taxon>
        <taxon>Actinomycetes</taxon>
        <taxon>Mycobacteriales</taxon>
        <taxon>Nocardiaceae</taxon>
        <taxon>Rhodococcus</taxon>
    </lineage>
</organism>
<protein>
    <submittedName>
        <fullName evidence="2">Uncharacterized protein</fullName>
    </submittedName>
</protein>
<sequence length="441" mass="45956">MVAAGVVAVALLGGPLSQLAVASPASAADAVRQDDPVCVGSKQATMSAVFDAVLQASKPILPQPYLDNYEGIRAEGQARLKSVGISTLGVSNPASVYSTDDEAGIHKYGDPITQYIVTQLMNVKAGREGAVIRAENLTLGQAIETAYAVIYTTAVIPANIVAGMIPSMFAVGPVSAGTLISLPLKLGTKGFTAIYEAAREQLETSCVVWTTKAVADRAGEPDPALDYGFQAPAFVEALASELDIAGPDCLAVSGMPLSRVLSRTTSHLTAVEADPARRAQIEDQRSRLEWIMANAMVPASLIPAHPDDFSSIEKFLSMGLGLVPKVGGAATDALIGLGHNVFAGKDFSKLVPLGTLTVGDSLTAAYFSYALTSQVMELVFDESMNAMSAAWTGASGGVGALVNPFEWIPSPFPLINAPNVYGLVTYHHVLNSVCIASEADK</sequence>
<accession>A0ABY2RPI7</accession>
<dbReference type="Proteomes" id="UP000305109">
    <property type="component" value="Unassembled WGS sequence"/>
</dbReference>
<keyword evidence="3" id="KW-1185">Reference proteome</keyword>
<comment type="caution">
    <text evidence="2">The sequence shown here is derived from an EMBL/GenBank/DDBJ whole genome shotgun (WGS) entry which is preliminary data.</text>
</comment>
<gene>
    <name evidence="2" type="ORF">FCG67_05175</name>
</gene>